<evidence type="ECO:0000256" key="7">
    <source>
        <dbReference type="SAM" id="MobiDB-lite"/>
    </source>
</evidence>
<evidence type="ECO:0000313" key="9">
    <source>
        <dbReference type="EMBL" id="BAM82644.1"/>
    </source>
</evidence>
<dbReference type="eggNOG" id="KOG0414">
    <property type="taxonomic scope" value="Eukaryota"/>
</dbReference>
<dbReference type="STRING" id="280699.M1VBF9"/>
<evidence type="ECO:0000256" key="5">
    <source>
        <dbReference type="ARBA" id="ARBA00023242"/>
    </source>
</evidence>
<dbReference type="GeneID" id="16996725"/>
<dbReference type="InterPro" id="IPR032682">
    <property type="entry name" value="Cnd1_C"/>
</dbReference>
<dbReference type="KEGG" id="cme:CYME_CMR484C"/>
<evidence type="ECO:0000313" key="10">
    <source>
        <dbReference type="Proteomes" id="UP000007014"/>
    </source>
</evidence>
<feature type="region of interest" description="Disordered" evidence="7">
    <location>
        <begin position="1022"/>
        <end position="1044"/>
    </location>
</feature>
<dbReference type="InterPro" id="IPR016024">
    <property type="entry name" value="ARM-type_fold"/>
</dbReference>
<accession>M1VBF9</accession>
<feature type="compositionally biased region" description="Low complexity" evidence="7">
    <location>
        <begin position="1484"/>
        <end position="1497"/>
    </location>
</feature>
<feature type="domain" description="Condensin complex subunit 1 C-terminal" evidence="8">
    <location>
        <begin position="1181"/>
        <end position="1371"/>
    </location>
</feature>
<dbReference type="GO" id="GO:0000796">
    <property type="term" value="C:condensin complex"/>
    <property type="evidence" value="ECO:0007669"/>
    <property type="project" value="TreeGrafter"/>
</dbReference>
<reference evidence="9 10" key="2">
    <citation type="journal article" date="2007" name="BMC Biol.">
        <title>A 100%-complete sequence reveals unusually simple genomic features in the hot-spring red alga Cyanidioschyzon merolae.</title>
        <authorList>
            <person name="Nozaki H."/>
            <person name="Takano H."/>
            <person name="Misumi O."/>
            <person name="Terasawa K."/>
            <person name="Matsuzaki M."/>
            <person name="Maruyama S."/>
            <person name="Nishida K."/>
            <person name="Yagisawa F."/>
            <person name="Yoshida Y."/>
            <person name="Fujiwara T."/>
            <person name="Takio S."/>
            <person name="Tamura K."/>
            <person name="Chung S.J."/>
            <person name="Nakamura S."/>
            <person name="Kuroiwa H."/>
            <person name="Tanaka K."/>
            <person name="Sato N."/>
            <person name="Kuroiwa T."/>
        </authorList>
    </citation>
    <scope>NUCLEOTIDE SEQUENCE [LARGE SCALE GENOMIC DNA]</scope>
    <source>
        <strain evidence="9 10">10D</strain>
    </source>
</reference>
<dbReference type="GO" id="GO:0042393">
    <property type="term" value="F:histone binding"/>
    <property type="evidence" value="ECO:0007669"/>
    <property type="project" value="TreeGrafter"/>
</dbReference>
<keyword evidence="4" id="KW-0226">DNA condensation</keyword>
<dbReference type="RefSeq" id="XP_005538680.1">
    <property type="nucleotide sequence ID" value="XM_005538623.1"/>
</dbReference>
<dbReference type="InterPro" id="IPR011989">
    <property type="entry name" value="ARM-like"/>
</dbReference>
<dbReference type="Proteomes" id="UP000007014">
    <property type="component" value="Chromosome 18"/>
</dbReference>
<dbReference type="OrthoDB" id="436262at2759"/>
<dbReference type="PANTHER" id="PTHR14222:SF2">
    <property type="entry name" value="CONDENSIN COMPLEX SUBUNIT 1"/>
    <property type="match status" value="1"/>
</dbReference>
<sequence length="1629" mass="178483">MTSAEAFLLPFHWEDVVLDPDLRSKHPARGPVAPRYAVSVDAFDLSDPDMVQSAVALASGHVSDHAANALLIPEDVAENETIQCLDSLAGVDGDQSLSWWLAPLSDRAAAQLRALLWCIHHWCGLNDFSIRAQLFTCVQHGIKQALHVMRNAARAELSADPANRTGTDTWRSILRLVAFVSAHWLQAVERELAEDAVALSLPLAGTSGGSRVTRLESSSARTGTNQGGTPARCRAKRPNLRKKTSRFIVESDASDEESPAYAEDQATVCTGDLPGEREHAGPENSWAELYEGERERLLEAFGELLRQEGIIKLAFPSAIPEDAYLYLFVRTSCALLESRLVCRKERARALLVDLIVECLSRYGQAGRLCPILVHSLQRYEHVAPVLVDIVVVLCQDDADSGNTQRRSGSNTRDALQESLTRGDVPALSVSQAGRDDCIRDLMTQVTQIPISELARDNTCARHVARFLTELAERSPGTLVPYFAAWIPHFDGEAYSVRNALVQAFGCVLKHLAEHRSPEAVQAPHQEPHDESMTLQERLLQLLLRRLDDVHALARSRTLQVWQQLIEARCVPVSLYATLAAQVAQRLQDKSMHVRRAALQLIAVAIRLNPFADRLQPALFIQRQAQCLRIAPDDPASTFEMPFALAQEGASFYAGAATFAEILNKAIPLVSRLCRSRQNGDVLDAIRVLCTAYQFEVPAAVAEAPKQTLRLGLSREESVQTAALDAFYTMCFVLPLEQVLRSTKQQQDMALATEALQTMGVLAITRSLVSLVARATVGELTCFERLLPALYRSERLAPSVLQCWWDVLAGRIPGANLELIRGCTFLIQCVVSAKPLTKSQCELLREHAFTDLVTARWACAALTHGLAAQSLDSEDGLLVGKVEALLVDDTRSVYWPAAAQAAVTCLFHCSRDPSQSVHRVLQRLVERHQVAQQQARGSQGSTAHGDVHQDKPQVRCASSWLSRLFTVGSAFAVHQLHFAVKSVRACLRSESSTNPVETCLAEAVAQLQLDDASKQVEATLTTPATGQARRARQSHSKAAASVTEASVAHVGIDPERLQYLESRLDQLCSVLETELTAPEAPLAALAPLAAHVLLRACAWTPQSQSQSQSQSQPAASLEDDSSVTAAQTPVHGARVQPRSSADNTLGAAAALCLGRLACLHESVAERFLRVLFTALQQASSAVVRINIVVALGDLVARFPNRLEPWTDQLYTVLRQDQDARVRRYMLMVLTHLILNEMIKIKGHWVDLVRCLQDSDASVARLARTLFTEMQRKRVSAAQTFMLLLPDLVCSLSQEEEAEEEAATLVSGHAPSRLTKPKALQPSISTEAFLDMMQFLLSFVRQERLTEHLLERFCYRLRGAADVHTAQRLALCLPLLHCTSERCLRRLVELSKCYTHWLADGVVAEALSHVLARVQRAAKRPEQRELVQAFAQCLARGAHVDQGVGCHGISTGDNDDDDDKGGTAAAAAAAAAAATMTTPARVPQHLSNSNSSRLSMLRSPDADSPVLWTPGAPTATTRAISASTSTPKNAAGVPGSAALCTPGSGWRTPASARQLARARARTAMQQLLQEHLHHRHNHNHRSHSRKQQQNSTKLERSPSFDQVTPERGRSTSRRRRRRRCAGSPGASIRSP</sequence>
<dbReference type="SUPFAM" id="SSF48371">
    <property type="entry name" value="ARM repeat"/>
    <property type="match status" value="1"/>
</dbReference>
<dbReference type="Gene3D" id="1.25.10.10">
    <property type="entry name" value="Leucine-rich Repeat Variant"/>
    <property type="match status" value="2"/>
</dbReference>
<feature type="region of interest" description="Disordered" evidence="7">
    <location>
        <begin position="1103"/>
        <end position="1138"/>
    </location>
</feature>
<dbReference type="InterPro" id="IPR026971">
    <property type="entry name" value="CND1/NCAPD3"/>
</dbReference>
<organism evidence="9 10">
    <name type="scientific">Cyanidioschyzon merolae (strain NIES-3377 / 10D)</name>
    <name type="common">Unicellular red alga</name>
    <dbReference type="NCBI Taxonomy" id="280699"/>
    <lineage>
        <taxon>Eukaryota</taxon>
        <taxon>Rhodophyta</taxon>
        <taxon>Bangiophyceae</taxon>
        <taxon>Cyanidiales</taxon>
        <taxon>Cyanidiaceae</taxon>
        <taxon>Cyanidioschyzon</taxon>
    </lineage>
</organism>
<feature type="compositionally biased region" description="Low complexity" evidence="7">
    <location>
        <begin position="1512"/>
        <end position="1524"/>
    </location>
</feature>
<keyword evidence="3" id="KW-0498">Mitosis</keyword>
<evidence type="ECO:0000256" key="6">
    <source>
        <dbReference type="ARBA" id="ARBA00023306"/>
    </source>
</evidence>
<keyword evidence="5" id="KW-0539">Nucleus</keyword>
<keyword evidence="2" id="KW-0132">Cell division</keyword>
<evidence type="ECO:0000256" key="3">
    <source>
        <dbReference type="ARBA" id="ARBA00022776"/>
    </source>
</evidence>
<feature type="region of interest" description="Disordered" evidence="7">
    <location>
        <begin position="207"/>
        <end position="237"/>
    </location>
</feature>
<comment type="subcellular location">
    <subcellularLocation>
        <location evidence="1">Nucleus</location>
    </subcellularLocation>
</comment>
<keyword evidence="6" id="KW-0131">Cell cycle</keyword>
<feature type="compositionally biased region" description="Polar residues" evidence="7">
    <location>
        <begin position="215"/>
        <end position="228"/>
    </location>
</feature>
<dbReference type="GO" id="GO:0000779">
    <property type="term" value="C:condensed chromosome, centromeric region"/>
    <property type="evidence" value="ECO:0007669"/>
    <property type="project" value="TreeGrafter"/>
</dbReference>
<dbReference type="PANTHER" id="PTHR14222">
    <property type="entry name" value="CONDENSIN"/>
    <property type="match status" value="1"/>
</dbReference>
<evidence type="ECO:0000256" key="2">
    <source>
        <dbReference type="ARBA" id="ARBA00022618"/>
    </source>
</evidence>
<reference evidence="9 10" key="1">
    <citation type="journal article" date="2004" name="Nature">
        <title>Genome sequence of the ultrasmall unicellular red alga Cyanidioschyzon merolae 10D.</title>
        <authorList>
            <person name="Matsuzaki M."/>
            <person name="Misumi O."/>
            <person name="Shin-i T."/>
            <person name="Maruyama S."/>
            <person name="Takahara M."/>
            <person name="Miyagishima S."/>
            <person name="Mori T."/>
            <person name="Nishida K."/>
            <person name="Yagisawa F."/>
            <person name="Nishida K."/>
            <person name="Yoshida Y."/>
            <person name="Nishimura Y."/>
            <person name="Nakao S."/>
            <person name="Kobayashi T."/>
            <person name="Momoyama Y."/>
            <person name="Higashiyama T."/>
            <person name="Minoda A."/>
            <person name="Sano M."/>
            <person name="Nomoto H."/>
            <person name="Oishi K."/>
            <person name="Hayashi H."/>
            <person name="Ohta F."/>
            <person name="Nishizaka S."/>
            <person name="Haga S."/>
            <person name="Miura S."/>
            <person name="Morishita T."/>
            <person name="Kabeya Y."/>
            <person name="Terasawa K."/>
            <person name="Suzuki Y."/>
            <person name="Ishii Y."/>
            <person name="Asakawa S."/>
            <person name="Takano H."/>
            <person name="Ohta N."/>
            <person name="Kuroiwa H."/>
            <person name="Tanaka K."/>
            <person name="Shimizu N."/>
            <person name="Sugano S."/>
            <person name="Sato N."/>
            <person name="Nozaki H."/>
            <person name="Ogasawara N."/>
            <person name="Kohara Y."/>
            <person name="Kuroiwa T."/>
        </authorList>
    </citation>
    <scope>NUCLEOTIDE SEQUENCE [LARGE SCALE GENOMIC DNA]</scope>
    <source>
        <strain evidence="9 10">10D</strain>
    </source>
</reference>
<dbReference type="GO" id="GO:0010032">
    <property type="term" value="P:meiotic chromosome condensation"/>
    <property type="evidence" value="ECO:0007669"/>
    <property type="project" value="TreeGrafter"/>
</dbReference>
<proteinExistence type="predicted"/>
<feature type="compositionally biased region" description="Low complexity" evidence="7">
    <location>
        <begin position="1103"/>
        <end position="1115"/>
    </location>
</feature>
<evidence type="ECO:0000256" key="1">
    <source>
        <dbReference type="ARBA" id="ARBA00004123"/>
    </source>
</evidence>
<gene>
    <name evidence="9" type="ORF">CYME_CMR484C</name>
</gene>
<dbReference type="EMBL" id="AP006500">
    <property type="protein sequence ID" value="BAM82644.1"/>
    <property type="molecule type" value="Genomic_DNA"/>
</dbReference>
<protein>
    <submittedName>
        <fullName evidence="9">Chromosome assembly complex Condensin I, subunit D2</fullName>
    </submittedName>
</protein>
<dbReference type="Pfam" id="PF12717">
    <property type="entry name" value="Cnd1"/>
    <property type="match status" value="1"/>
</dbReference>
<dbReference type="GO" id="GO:0051301">
    <property type="term" value="P:cell division"/>
    <property type="evidence" value="ECO:0007669"/>
    <property type="project" value="UniProtKB-KW"/>
</dbReference>
<keyword evidence="10" id="KW-1185">Reference proteome</keyword>
<feature type="region of interest" description="Disordered" evidence="7">
    <location>
        <begin position="1572"/>
        <end position="1629"/>
    </location>
</feature>
<feature type="compositionally biased region" description="Basic and acidic residues" evidence="7">
    <location>
        <begin position="1591"/>
        <end position="1607"/>
    </location>
</feature>
<dbReference type="GO" id="GO:0005634">
    <property type="term" value="C:nucleus"/>
    <property type="evidence" value="ECO:0007669"/>
    <property type="project" value="UniProtKB-SubCell"/>
</dbReference>
<evidence type="ECO:0000259" key="8">
    <source>
        <dbReference type="Pfam" id="PF12717"/>
    </source>
</evidence>
<feature type="compositionally biased region" description="Basic residues" evidence="7">
    <location>
        <begin position="1572"/>
        <end position="1584"/>
    </location>
</feature>
<dbReference type="GO" id="GO:0007076">
    <property type="term" value="P:mitotic chromosome condensation"/>
    <property type="evidence" value="ECO:0007669"/>
    <property type="project" value="InterPro"/>
</dbReference>
<name>M1VBF9_CYAM1</name>
<evidence type="ECO:0000256" key="4">
    <source>
        <dbReference type="ARBA" id="ARBA00023067"/>
    </source>
</evidence>
<feature type="compositionally biased region" description="Basic residues" evidence="7">
    <location>
        <begin position="1608"/>
        <end position="1618"/>
    </location>
</feature>
<feature type="region of interest" description="Disordered" evidence="7">
    <location>
        <begin position="1477"/>
        <end position="1548"/>
    </location>
</feature>